<evidence type="ECO:0008006" key="3">
    <source>
        <dbReference type="Google" id="ProtNLM"/>
    </source>
</evidence>
<organism evidence="1 2">
    <name type="scientific">Thalassovita aquimarina</name>
    <dbReference type="NCBI Taxonomy" id="2785917"/>
    <lineage>
        <taxon>Bacteria</taxon>
        <taxon>Pseudomonadati</taxon>
        <taxon>Pseudomonadota</taxon>
        <taxon>Alphaproteobacteria</taxon>
        <taxon>Rhodobacterales</taxon>
        <taxon>Roseobacteraceae</taxon>
        <taxon>Thalassovita</taxon>
    </lineage>
</organism>
<gene>
    <name evidence="1" type="ORF">IT775_13700</name>
</gene>
<name>A0ABS5HT64_9RHOB</name>
<protein>
    <recommendedName>
        <fullName evidence="3">Asp/Glu/Hydantoin racemase</fullName>
    </recommendedName>
</protein>
<proteinExistence type="predicted"/>
<dbReference type="Proteomes" id="UP001195941">
    <property type="component" value="Unassembled WGS sequence"/>
</dbReference>
<dbReference type="RefSeq" id="WP_212701690.1">
    <property type="nucleotide sequence ID" value="NZ_JADMKU010000012.1"/>
</dbReference>
<keyword evidence="2" id="KW-1185">Reference proteome</keyword>
<comment type="caution">
    <text evidence="1">The sequence shown here is derived from an EMBL/GenBank/DDBJ whole genome shotgun (WGS) entry which is preliminary data.</text>
</comment>
<evidence type="ECO:0000313" key="2">
    <source>
        <dbReference type="Proteomes" id="UP001195941"/>
    </source>
</evidence>
<evidence type="ECO:0000313" key="1">
    <source>
        <dbReference type="EMBL" id="MBR9652174.1"/>
    </source>
</evidence>
<sequence>MTLTLLHTAAAHRATFDRLRDRIAPGTQLDHVVREDWLIRAQGGIDDDLAREITAATMAAGGPVLCSCTTLGPLAEAAGALRIDQPMMQIAAQTGGKVLMAYCLKSTETPSLSLLQREMDRAGNDSGIEPLFLGHHWPLFEAGEADEFADAIAASVRGAATMCDDLGAVVLAQAPMAAAADRLTDLGLPVLSSPETALGAALERVRQA</sequence>
<reference evidence="1 2" key="1">
    <citation type="journal article" date="2021" name="Arch. Microbiol.">
        <title>Thalassobius aquimarinus sp. nov., isolated from the Sea of Japan seashore.</title>
        <authorList>
            <person name="Kurilenko V.V."/>
            <person name="Romanenko L.A."/>
            <person name="Chernysheva N.Y."/>
            <person name="Velansky P.V."/>
            <person name="Tekutyeva L.A."/>
            <person name="Isaeva M.P."/>
            <person name="Mikhailov V.V."/>
        </authorList>
    </citation>
    <scope>NUCLEOTIDE SEQUENCE [LARGE SCALE GENOMIC DNA]</scope>
    <source>
        <strain evidence="1 2">KMM 8518</strain>
    </source>
</reference>
<dbReference type="EMBL" id="JADMKU010000012">
    <property type="protein sequence ID" value="MBR9652174.1"/>
    <property type="molecule type" value="Genomic_DNA"/>
</dbReference>
<accession>A0ABS5HT64</accession>